<accession>A0A0C7NVM5</accession>
<dbReference type="HOGENOM" id="CLU_590123_0_0_0"/>
<keyword evidence="8 9" id="KW-0482">Metalloprotease</keyword>
<dbReference type="PATRIC" id="fig|1006576.9.peg.198"/>
<evidence type="ECO:0000256" key="1">
    <source>
        <dbReference type="ARBA" id="ARBA00001947"/>
    </source>
</evidence>
<organism evidence="11 12">
    <name type="scientific">Defluviitoga tunisiensis</name>
    <dbReference type="NCBI Taxonomy" id="1006576"/>
    <lineage>
        <taxon>Bacteria</taxon>
        <taxon>Thermotogati</taxon>
        <taxon>Thermotogota</taxon>
        <taxon>Thermotogae</taxon>
        <taxon>Petrotogales</taxon>
        <taxon>Petrotogaceae</taxon>
        <taxon>Defluviitoga</taxon>
    </lineage>
</organism>
<evidence type="ECO:0000313" key="11">
    <source>
        <dbReference type="EMBL" id="CEP77533.1"/>
    </source>
</evidence>
<dbReference type="GO" id="GO:0008237">
    <property type="term" value="F:metallopeptidase activity"/>
    <property type="evidence" value="ECO:0007669"/>
    <property type="project" value="UniProtKB-KW"/>
</dbReference>
<keyword evidence="4 9" id="KW-0645">Protease</keyword>
<evidence type="ECO:0000256" key="5">
    <source>
        <dbReference type="ARBA" id="ARBA00022723"/>
    </source>
</evidence>
<dbReference type="SUPFAM" id="SSF53187">
    <property type="entry name" value="Zn-dependent exopeptidases"/>
    <property type="match status" value="1"/>
</dbReference>
<dbReference type="NCBIfam" id="NF002600">
    <property type="entry name" value="PRK02256.1"/>
    <property type="match status" value="1"/>
</dbReference>
<name>A0A0C7NVM5_DEFTU</name>
<dbReference type="PRINTS" id="PR00932">
    <property type="entry name" value="AMINO1PTASE"/>
</dbReference>
<dbReference type="RefSeq" id="WP_045087143.1">
    <property type="nucleotide sequence ID" value="NZ_LN824141.1"/>
</dbReference>
<dbReference type="EC" id="3.4.11.-" evidence="10"/>
<evidence type="ECO:0000256" key="10">
    <source>
        <dbReference type="RuleBase" id="RU004387"/>
    </source>
</evidence>
<dbReference type="STRING" id="1006576.DTL3_0202"/>
<dbReference type="PANTHER" id="PTHR28570">
    <property type="entry name" value="ASPARTYL AMINOPEPTIDASE"/>
    <property type="match status" value="1"/>
</dbReference>
<dbReference type="OrthoDB" id="89722at2"/>
<keyword evidence="6 9" id="KW-0378">Hydrolase</keyword>
<evidence type="ECO:0000256" key="3">
    <source>
        <dbReference type="ARBA" id="ARBA00022438"/>
    </source>
</evidence>
<dbReference type="PANTHER" id="PTHR28570:SF2">
    <property type="entry name" value="M18 FAMILY AMINOPEPTIDASE 1-RELATED"/>
    <property type="match status" value="1"/>
</dbReference>
<evidence type="ECO:0000256" key="9">
    <source>
        <dbReference type="RuleBase" id="RU004386"/>
    </source>
</evidence>
<keyword evidence="3 9" id="KW-0031">Aminopeptidase</keyword>
<dbReference type="GO" id="GO:0005737">
    <property type="term" value="C:cytoplasm"/>
    <property type="evidence" value="ECO:0007669"/>
    <property type="project" value="UniProtKB-ARBA"/>
</dbReference>
<dbReference type="InterPro" id="IPR001948">
    <property type="entry name" value="Peptidase_M18"/>
</dbReference>
<dbReference type="GO" id="GO:0006508">
    <property type="term" value="P:proteolysis"/>
    <property type="evidence" value="ECO:0007669"/>
    <property type="project" value="UniProtKB-KW"/>
</dbReference>
<dbReference type="GO" id="GO:0004177">
    <property type="term" value="F:aminopeptidase activity"/>
    <property type="evidence" value="ECO:0007669"/>
    <property type="project" value="UniProtKB-KW"/>
</dbReference>
<dbReference type="InterPro" id="IPR023358">
    <property type="entry name" value="Peptidase_M18_dom2"/>
</dbReference>
<dbReference type="Gene3D" id="3.40.630.10">
    <property type="entry name" value="Zn peptidases"/>
    <property type="match status" value="1"/>
</dbReference>
<evidence type="ECO:0000256" key="4">
    <source>
        <dbReference type="ARBA" id="ARBA00022670"/>
    </source>
</evidence>
<evidence type="ECO:0000256" key="6">
    <source>
        <dbReference type="ARBA" id="ARBA00022801"/>
    </source>
</evidence>
<dbReference type="Proteomes" id="UP000032809">
    <property type="component" value="Chromosome I"/>
</dbReference>
<proteinExistence type="inferred from homology"/>
<keyword evidence="5 9" id="KW-0479">Metal-binding</keyword>
<evidence type="ECO:0000256" key="7">
    <source>
        <dbReference type="ARBA" id="ARBA00022833"/>
    </source>
</evidence>
<dbReference type="GO" id="GO:0008270">
    <property type="term" value="F:zinc ion binding"/>
    <property type="evidence" value="ECO:0007669"/>
    <property type="project" value="InterPro"/>
</dbReference>
<dbReference type="Pfam" id="PF02127">
    <property type="entry name" value="Peptidase_M18"/>
    <property type="match status" value="1"/>
</dbReference>
<reference evidence="12" key="1">
    <citation type="submission" date="2014-11" db="EMBL/GenBank/DDBJ databases">
        <authorList>
            <person name="Wibberg D."/>
        </authorList>
    </citation>
    <scope>NUCLEOTIDE SEQUENCE [LARGE SCALE GENOMIC DNA]</scope>
    <source>
        <strain evidence="12">L3</strain>
    </source>
</reference>
<gene>
    <name evidence="11" type="ORF">DTL3_0202</name>
</gene>
<keyword evidence="7 9" id="KW-0862">Zinc</keyword>
<comment type="cofactor">
    <cofactor evidence="1 10">
        <name>Zn(2+)</name>
        <dbReference type="ChEBI" id="CHEBI:29105"/>
    </cofactor>
</comment>
<keyword evidence="12" id="KW-1185">Reference proteome</keyword>
<evidence type="ECO:0000256" key="2">
    <source>
        <dbReference type="ARBA" id="ARBA00008290"/>
    </source>
</evidence>
<dbReference type="SUPFAM" id="SSF101821">
    <property type="entry name" value="Aminopeptidase/glucanase lid domain"/>
    <property type="match status" value="1"/>
</dbReference>
<dbReference type="KEGG" id="dtn:DTL3_0202"/>
<dbReference type="AlphaFoldDB" id="A0A0C7NVM5"/>
<protein>
    <recommendedName>
        <fullName evidence="10">M18 family aminopeptidase</fullName>
        <ecNumber evidence="10">3.4.11.-</ecNumber>
    </recommendedName>
</protein>
<dbReference type="EMBL" id="LN824141">
    <property type="protein sequence ID" value="CEP77533.1"/>
    <property type="molecule type" value="Genomic_DNA"/>
</dbReference>
<evidence type="ECO:0000256" key="8">
    <source>
        <dbReference type="ARBA" id="ARBA00023049"/>
    </source>
</evidence>
<dbReference type="Gene3D" id="2.30.250.10">
    <property type="entry name" value="Aminopeptidase i, Domain 2"/>
    <property type="match status" value="1"/>
</dbReference>
<sequence>MDIHELEKKLTIQKKSVWSKRDIDSIEGYTSKYKKFIDYSKTERLAVKYSIKLLEDNGFKPLSYYEGIGKIDLGDKIYFVNREKSLFAIKYNHSMKNGINLVGAHIDSPRFDFKPEPLIEDENIAMAKTHYYGGVKKYHWFNIPLELHGVVVKSDGTKVEVSIGDDENDPIFVISDLLPHLDKELPNKKVSEAFDPEKMNLILGTISITYENDKKVNNPVKLNVLKILFEKYGIIEEDLVSAELEVVPALKARDVGLDRSLMASYGHDDRVCAYTALTGLIDSSSSLKNPAVLLVDKEEIGSDGNTGAKNHFWINVIRKIMHLAKEEKVCSIIDDVISNSALLSADVSAAVDPNYKEAHDLSNAPRLGYGITLMKYTGSGGKSRTNDANAELLAKVRNLFNKEDISWQVGELGKVDRGGGGTIALFFAEKGLDVLDAGVPLLGMHSPYEIASKADIYETYLAYKTFFEKFGK</sequence>
<evidence type="ECO:0000313" key="12">
    <source>
        <dbReference type="Proteomes" id="UP000032809"/>
    </source>
</evidence>
<comment type="similarity">
    <text evidence="2 9">Belongs to the peptidase M18 family.</text>
</comment>